<dbReference type="PANTHER" id="PTHR10788:SF123">
    <property type="entry name" value="TREHALOSE-PHOSPHATASE"/>
    <property type="match status" value="1"/>
</dbReference>
<evidence type="ECO:0000256" key="2">
    <source>
        <dbReference type="ARBA" id="ARBA00006330"/>
    </source>
</evidence>
<dbReference type="NCBIfam" id="TIGR01484">
    <property type="entry name" value="HAD-SF-IIB"/>
    <property type="match status" value="1"/>
</dbReference>
<dbReference type="InterPro" id="IPR023214">
    <property type="entry name" value="HAD_sf"/>
</dbReference>
<dbReference type="Proteomes" id="UP000716291">
    <property type="component" value="Unassembled WGS sequence"/>
</dbReference>
<reference evidence="3" key="1">
    <citation type="journal article" date="2020" name="Microb. Genom.">
        <title>Genetic diversity of clinical and environmental Mucorales isolates obtained from an investigation of mucormycosis cases among solid organ transplant recipients.</title>
        <authorList>
            <person name="Nguyen M.H."/>
            <person name="Kaul D."/>
            <person name="Muto C."/>
            <person name="Cheng S.J."/>
            <person name="Richter R.A."/>
            <person name="Bruno V.M."/>
            <person name="Liu G."/>
            <person name="Beyhan S."/>
            <person name="Sundermann A.J."/>
            <person name="Mounaud S."/>
            <person name="Pasculle A.W."/>
            <person name="Nierman W.C."/>
            <person name="Driscoll E."/>
            <person name="Cumbie R."/>
            <person name="Clancy C.J."/>
            <person name="Dupont C.L."/>
        </authorList>
    </citation>
    <scope>NUCLEOTIDE SEQUENCE</scope>
    <source>
        <strain evidence="3">GL11</strain>
    </source>
</reference>
<dbReference type="NCBIfam" id="NF011071">
    <property type="entry name" value="PRK14501.1"/>
    <property type="match status" value="1"/>
</dbReference>
<evidence type="ECO:0000256" key="1">
    <source>
        <dbReference type="ARBA" id="ARBA00005409"/>
    </source>
</evidence>
<dbReference type="FunFam" id="3.40.50.1000:FF:000052">
    <property type="entry name" value="Alpha,alpha-trehalose-phosphate synthase [UDP-forming] 6"/>
    <property type="match status" value="1"/>
</dbReference>
<accession>A0A9P6X195</accession>
<dbReference type="NCBIfam" id="TIGR00685">
    <property type="entry name" value="T6PP"/>
    <property type="match status" value="1"/>
</dbReference>
<dbReference type="FunFam" id="3.30.70.1020:FF:000002">
    <property type="entry name" value="Trehalose-6-phosphate synthase 2"/>
    <property type="match status" value="1"/>
</dbReference>
<proteinExistence type="inferred from homology"/>
<keyword evidence="4" id="KW-1185">Reference proteome</keyword>
<comment type="similarity">
    <text evidence="2">In the C-terminal section; belongs to the trehalose phosphatase family.</text>
</comment>
<dbReference type="CDD" id="cd03788">
    <property type="entry name" value="GT20_TPS"/>
    <property type="match status" value="1"/>
</dbReference>
<dbReference type="GO" id="GO:0005946">
    <property type="term" value="C:alpha,alpha-trehalose-phosphate synthase complex (UDP-forming)"/>
    <property type="evidence" value="ECO:0007669"/>
    <property type="project" value="TreeGrafter"/>
</dbReference>
<dbReference type="CDD" id="cd01627">
    <property type="entry name" value="HAD_TPP"/>
    <property type="match status" value="1"/>
</dbReference>
<dbReference type="Pfam" id="PF00982">
    <property type="entry name" value="Glyco_transf_20"/>
    <property type="match status" value="1"/>
</dbReference>
<dbReference type="EMBL" id="JAANQT010002265">
    <property type="protein sequence ID" value="KAG1302790.1"/>
    <property type="molecule type" value="Genomic_DNA"/>
</dbReference>
<evidence type="ECO:0008006" key="5">
    <source>
        <dbReference type="Google" id="ProtNLM"/>
    </source>
</evidence>
<dbReference type="Gene3D" id="3.40.50.2000">
    <property type="entry name" value="Glycogen Phosphorylase B"/>
    <property type="match status" value="2"/>
</dbReference>
<dbReference type="Pfam" id="PF02358">
    <property type="entry name" value="Trehalose_PPase"/>
    <property type="match status" value="1"/>
</dbReference>
<protein>
    <recommendedName>
        <fullName evidence="5">Trehalose-phosphatase</fullName>
    </recommendedName>
</protein>
<evidence type="ECO:0000313" key="3">
    <source>
        <dbReference type="EMBL" id="KAG1302790.1"/>
    </source>
</evidence>
<name>A0A9P6X195_RHIOR</name>
<evidence type="ECO:0000313" key="4">
    <source>
        <dbReference type="Proteomes" id="UP000716291"/>
    </source>
</evidence>
<dbReference type="FunFam" id="3.40.50.2000:FF:000036">
    <property type="entry name" value="Alpha,alpha-trehalose-phosphate synthase subunit Tps2"/>
    <property type="match status" value="1"/>
</dbReference>
<dbReference type="GO" id="GO:0003825">
    <property type="term" value="F:alpha,alpha-trehalose-phosphate synthase (UDP-forming) activity"/>
    <property type="evidence" value="ECO:0007669"/>
    <property type="project" value="TreeGrafter"/>
</dbReference>
<gene>
    <name evidence="3" type="ORF">G6F64_010632</name>
</gene>
<dbReference type="GO" id="GO:0005829">
    <property type="term" value="C:cytosol"/>
    <property type="evidence" value="ECO:0007669"/>
    <property type="project" value="TreeGrafter"/>
</dbReference>
<dbReference type="GO" id="GO:0005992">
    <property type="term" value="P:trehalose biosynthetic process"/>
    <property type="evidence" value="ECO:0007669"/>
    <property type="project" value="InterPro"/>
</dbReference>
<dbReference type="PANTHER" id="PTHR10788">
    <property type="entry name" value="TREHALOSE-6-PHOSPHATE SYNTHASE"/>
    <property type="match status" value="1"/>
</dbReference>
<dbReference type="InterPro" id="IPR003337">
    <property type="entry name" value="Trehalose_PPase"/>
</dbReference>
<dbReference type="Gene3D" id="3.40.50.1000">
    <property type="entry name" value="HAD superfamily/HAD-like"/>
    <property type="match status" value="1"/>
</dbReference>
<dbReference type="InterPro" id="IPR036412">
    <property type="entry name" value="HAD-like_sf"/>
</dbReference>
<comment type="similarity">
    <text evidence="1">In the N-terminal section; belongs to the glycosyltransferase 20 family.</text>
</comment>
<organism evidence="3 4">
    <name type="scientific">Rhizopus oryzae</name>
    <name type="common">Mucormycosis agent</name>
    <name type="synonym">Rhizopus arrhizus var. delemar</name>
    <dbReference type="NCBI Taxonomy" id="64495"/>
    <lineage>
        <taxon>Eukaryota</taxon>
        <taxon>Fungi</taxon>
        <taxon>Fungi incertae sedis</taxon>
        <taxon>Mucoromycota</taxon>
        <taxon>Mucoromycotina</taxon>
        <taxon>Mucoromycetes</taxon>
        <taxon>Mucorales</taxon>
        <taxon>Mucorineae</taxon>
        <taxon>Rhizopodaceae</taxon>
        <taxon>Rhizopus</taxon>
    </lineage>
</organism>
<dbReference type="GO" id="GO:0004805">
    <property type="term" value="F:trehalose-phosphatase activity"/>
    <property type="evidence" value="ECO:0007669"/>
    <property type="project" value="TreeGrafter"/>
</dbReference>
<dbReference type="SUPFAM" id="SSF56784">
    <property type="entry name" value="HAD-like"/>
    <property type="match status" value="1"/>
</dbReference>
<sequence length="769" mass="87970">MTGEDTVPVTPILPINNKQKGRIIHITHQIPFEIYQQEDEWSFKPRHEHAAMYAGIASLSDEWETVCIGWTGQIYKETTVGRFEMDSLNDQEQDTLRSRLERENNCVPLFLKGECIAGHYHGYCKTLLWPLFNYIVWNDATDGRIEKAQWDYYEAVNQSYADLAVTQYREGDTIWIHDYHLLLVPNMICKKLPKARIGLFVHSPFPSSEIFRCLPKRQEILKGMLAADLVGFQTYANARHFISTSTRVLGYEASPEGVEYDGHFCHVGTFPIGIDVEAVDAIRKSAEVIPKIEAISGMYSDQKILVGRDKLDLVQGVLQKLAAFEQFLLDYPRWQNKVVLIQVTDSPNSADTIKNEHKVSEMVAHINGTYGSLDYTPVHHYYHQIQVDDYYALLSSADAALITSIRDGMNTTSLEYVMCQQEKHGPLIVSELTGTAGSMSSALLVNPWDYSGVAKAIHDALVMSEEEKQARHMQLLAHVKSNTTSFWAHSFIKMLIRTCLLSEQSKNTPRLKLDYLKTQYQQSSKRLLCFDYDGTLTPIQKTPMAAIPPKHMLEYLEKLCKDPCNEVWIISGRDENALTHWLGHIQDLGLSAEHGSFMRHPGSQKWINLTEHVDMSWKNDVLEIFTYYTERTTGSFIEHKRCAITWHYRLADPEYGAFQAKECQNHLEQAILSKLPVEVLVGKKNLEVRPTMVNKGEILKRLLNSRCFDFVMCCGDDRTDEDMFKTLKKASDLDEKFSVMIGPEDRQTQAAWYLPTVQDVIDSLHIMSQ</sequence>
<dbReference type="SUPFAM" id="SSF53756">
    <property type="entry name" value="UDP-Glycosyltransferase/glycogen phosphorylase"/>
    <property type="match status" value="1"/>
</dbReference>
<dbReference type="AlphaFoldDB" id="A0A9P6X195"/>
<dbReference type="InterPro" id="IPR001830">
    <property type="entry name" value="Glyco_trans_20"/>
</dbReference>
<dbReference type="InterPro" id="IPR006379">
    <property type="entry name" value="HAD-SF_hydro_IIB"/>
</dbReference>
<dbReference type="Gene3D" id="3.30.70.1020">
    <property type="entry name" value="Trehalose-6-phosphate phosphatase related protein, domain 2"/>
    <property type="match status" value="1"/>
</dbReference>
<comment type="caution">
    <text evidence="3">The sequence shown here is derived from an EMBL/GenBank/DDBJ whole genome shotgun (WGS) entry which is preliminary data.</text>
</comment>